<sequence length="89" mass="10195">MASYMLVRHKVRDFKTWKSGFDAHAPKRAEAGLTEKYLLRNADDQNEVVALFEASDLDRARAFAESADLREKMQEVGVVDKPDIYFLSN</sequence>
<gene>
    <name evidence="1" type="ORF">J2739_002847</name>
</gene>
<evidence type="ECO:0000313" key="1">
    <source>
        <dbReference type="EMBL" id="MDR6537074.1"/>
    </source>
</evidence>
<accession>A0ABU1NF32</accession>
<dbReference type="Proteomes" id="UP001184230">
    <property type="component" value="Unassembled WGS sequence"/>
</dbReference>
<evidence type="ECO:0000313" key="2">
    <source>
        <dbReference type="Proteomes" id="UP001184230"/>
    </source>
</evidence>
<proteinExistence type="predicted"/>
<keyword evidence="2" id="KW-1185">Reference proteome</keyword>
<organism evidence="1 2">
    <name type="scientific">Variovorax soli</name>
    <dbReference type="NCBI Taxonomy" id="376815"/>
    <lineage>
        <taxon>Bacteria</taxon>
        <taxon>Pseudomonadati</taxon>
        <taxon>Pseudomonadota</taxon>
        <taxon>Betaproteobacteria</taxon>
        <taxon>Burkholderiales</taxon>
        <taxon>Comamonadaceae</taxon>
        <taxon>Variovorax</taxon>
    </lineage>
</organism>
<comment type="caution">
    <text evidence="1">The sequence shown here is derived from an EMBL/GenBank/DDBJ whole genome shotgun (WGS) entry which is preliminary data.</text>
</comment>
<protein>
    <recommendedName>
        <fullName evidence="3">Cyclase</fullName>
    </recommendedName>
</protein>
<reference evidence="1 2" key="1">
    <citation type="submission" date="2023-07" db="EMBL/GenBank/DDBJ databases">
        <title>Sorghum-associated microbial communities from plants grown in Nebraska, USA.</title>
        <authorList>
            <person name="Schachtman D."/>
        </authorList>
    </citation>
    <scope>NUCLEOTIDE SEQUENCE [LARGE SCALE GENOMIC DNA]</scope>
    <source>
        <strain evidence="1 2">DS1781</strain>
    </source>
</reference>
<evidence type="ECO:0008006" key="3">
    <source>
        <dbReference type="Google" id="ProtNLM"/>
    </source>
</evidence>
<dbReference type="EMBL" id="JAVDRF010000005">
    <property type="protein sequence ID" value="MDR6537074.1"/>
    <property type="molecule type" value="Genomic_DNA"/>
</dbReference>
<name>A0ABU1NF32_9BURK</name>
<dbReference type="RefSeq" id="WP_309902671.1">
    <property type="nucleotide sequence ID" value="NZ_JAVDRF010000005.1"/>
</dbReference>